<dbReference type="RefSeq" id="XP_024577628.1">
    <property type="nucleotide sequence ID" value="XM_024727008.1"/>
</dbReference>
<organism evidence="1 2">
    <name type="scientific">Plasmopara halstedii</name>
    <name type="common">Downy mildew of sunflower</name>
    <dbReference type="NCBI Taxonomy" id="4781"/>
    <lineage>
        <taxon>Eukaryota</taxon>
        <taxon>Sar</taxon>
        <taxon>Stramenopiles</taxon>
        <taxon>Oomycota</taxon>
        <taxon>Peronosporomycetes</taxon>
        <taxon>Peronosporales</taxon>
        <taxon>Peronosporaceae</taxon>
        <taxon>Plasmopara</taxon>
    </lineage>
</organism>
<dbReference type="Proteomes" id="UP000054928">
    <property type="component" value="Unassembled WGS sequence"/>
</dbReference>
<sequence length="131" mass="15100">MAKITNFMRVTKQPRAHGKKIDTDEEPEGHIPVFIYEFVKYKAKHEKHETSKKLKTIVEYIKKHYDVPKDFEVNAKFGCHSGLTFEKRLTRAYLMGQLDLKHEKKGGAMPKPICLTCATVGHTYKTCPDGF</sequence>
<protein>
    <submittedName>
        <fullName evidence="1">Uncharacterized protein</fullName>
    </submittedName>
</protein>
<evidence type="ECO:0000313" key="1">
    <source>
        <dbReference type="EMBL" id="CEG41259.1"/>
    </source>
</evidence>
<dbReference type="AlphaFoldDB" id="A0A0N7L5E6"/>
<evidence type="ECO:0000313" key="2">
    <source>
        <dbReference type="Proteomes" id="UP000054928"/>
    </source>
</evidence>
<name>A0A0N7L5E6_PLAHL</name>
<reference evidence="2" key="1">
    <citation type="submission" date="2014-09" db="EMBL/GenBank/DDBJ databases">
        <authorList>
            <person name="Sharma Rahul"/>
            <person name="Thines Marco"/>
        </authorList>
    </citation>
    <scope>NUCLEOTIDE SEQUENCE [LARGE SCALE GENOMIC DNA]</scope>
</reference>
<dbReference type="EMBL" id="CCYD01000553">
    <property type="protein sequence ID" value="CEG41259.1"/>
    <property type="molecule type" value="Genomic_DNA"/>
</dbReference>
<dbReference type="OMA" id="AKFGCHS"/>
<accession>A0A0N7L5E6</accession>
<proteinExistence type="predicted"/>
<dbReference type="GeneID" id="36406673"/>
<keyword evidence="2" id="KW-1185">Reference proteome</keyword>
<dbReference type="OrthoDB" id="160530at2759"/>